<reference evidence="1 2" key="1">
    <citation type="submission" date="2020-08" db="EMBL/GenBank/DDBJ databases">
        <title>Edaphobacter telluris sp. nov. and Acidobacterium dinghuensis sp. nov., two acidobacteria isolated from forest soil.</title>
        <authorList>
            <person name="Fu J."/>
            <person name="Qiu L."/>
        </authorList>
    </citation>
    <scope>NUCLEOTIDE SEQUENCE [LARGE SCALE GENOMIC DNA]</scope>
    <source>
        <strain evidence="1">4Y35</strain>
    </source>
</reference>
<dbReference type="Proteomes" id="UP000515312">
    <property type="component" value="Chromosome"/>
</dbReference>
<gene>
    <name evidence="1" type="ORF">H7849_05550</name>
</gene>
<keyword evidence="2" id="KW-1185">Reference proteome</keyword>
<sequence>MSRLFRAVHTASCLWHKLRVPLIERSFSKDEQDIVLNPRLKMTDWKEDALRFPVAIAPVFPKAGRECLFLLTGLQLGQQERVADTNLILIGSGCSEFTSYLSPGCHECKIALFGDTQKASIVSLGLKISSESCQQGTKVKDLSQRIEEMVIAKRHQH</sequence>
<dbReference type="KEGG" id="adin:H7849_05550"/>
<name>A0A7G8BLJ6_9BACT</name>
<dbReference type="EMBL" id="CP060394">
    <property type="protein sequence ID" value="QNI33416.1"/>
    <property type="molecule type" value="Genomic_DNA"/>
</dbReference>
<protein>
    <submittedName>
        <fullName evidence="1">Uncharacterized protein</fullName>
    </submittedName>
</protein>
<accession>A0A7G8BLJ6</accession>
<evidence type="ECO:0000313" key="2">
    <source>
        <dbReference type="Proteomes" id="UP000515312"/>
    </source>
</evidence>
<proteinExistence type="predicted"/>
<organism evidence="1 2">
    <name type="scientific">Alloacidobacterium dinghuense</name>
    <dbReference type="NCBI Taxonomy" id="2763107"/>
    <lineage>
        <taxon>Bacteria</taxon>
        <taxon>Pseudomonadati</taxon>
        <taxon>Acidobacteriota</taxon>
        <taxon>Terriglobia</taxon>
        <taxon>Terriglobales</taxon>
        <taxon>Acidobacteriaceae</taxon>
        <taxon>Alloacidobacterium</taxon>
    </lineage>
</organism>
<dbReference type="AlphaFoldDB" id="A0A7G8BLJ6"/>
<evidence type="ECO:0000313" key="1">
    <source>
        <dbReference type="EMBL" id="QNI33416.1"/>
    </source>
</evidence>
<dbReference type="RefSeq" id="WP_186744827.1">
    <property type="nucleotide sequence ID" value="NZ_CP060394.1"/>
</dbReference>